<evidence type="ECO:0000313" key="1">
    <source>
        <dbReference type="EMBL" id="KAJ8913960.1"/>
    </source>
</evidence>
<organism evidence="1 2">
    <name type="scientific">Exocentrus adspersus</name>
    <dbReference type="NCBI Taxonomy" id="1586481"/>
    <lineage>
        <taxon>Eukaryota</taxon>
        <taxon>Metazoa</taxon>
        <taxon>Ecdysozoa</taxon>
        <taxon>Arthropoda</taxon>
        <taxon>Hexapoda</taxon>
        <taxon>Insecta</taxon>
        <taxon>Pterygota</taxon>
        <taxon>Neoptera</taxon>
        <taxon>Endopterygota</taxon>
        <taxon>Coleoptera</taxon>
        <taxon>Polyphaga</taxon>
        <taxon>Cucujiformia</taxon>
        <taxon>Chrysomeloidea</taxon>
        <taxon>Cerambycidae</taxon>
        <taxon>Lamiinae</taxon>
        <taxon>Acanthocinini</taxon>
        <taxon>Exocentrus</taxon>
    </lineage>
</organism>
<dbReference type="EMBL" id="JANEYG010000084">
    <property type="protein sequence ID" value="KAJ8913960.1"/>
    <property type="molecule type" value="Genomic_DNA"/>
</dbReference>
<proteinExistence type="predicted"/>
<reference evidence="1 2" key="1">
    <citation type="journal article" date="2023" name="Insect Mol. Biol.">
        <title>Genome sequencing provides insights into the evolution of gene families encoding plant cell wall-degrading enzymes in longhorned beetles.</title>
        <authorList>
            <person name="Shin N.R."/>
            <person name="Okamura Y."/>
            <person name="Kirsch R."/>
            <person name="Pauchet Y."/>
        </authorList>
    </citation>
    <scope>NUCLEOTIDE SEQUENCE [LARGE SCALE GENOMIC DNA]</scope>
    <source>
        <strain evidence="1">EAD_L_NR</strain>
    </source>
</reference>
<sequence>MGVYCMYKKLFHFGLKSGMSLHLIEVRIPSHAVRNQSAKLECLFDLDGETLYSVKWYKDGNEIYRFVPRDMPPTQSFSLPGVTVDVIRNSRFSALRKQDKL</sequence>
<accession>A0AAV8VIM0</accession>
<dbReference type="PANTHER" id="PTHR21261">
    <property type="entry name" value="BEAT PROTEIN"/>
    <property type="match status" value="1"/>
</dbReference>
<dbReference type="PANTHER" id="PTHR21261:SF15">
    <property type="entry name" value="BEATEN PATH IIIA, ISOFORM D-RELATED"/>
    <property type="match status" value="1"/>
</dbReference>
<name>A0AAV8VIM0_9CUCU</name>
<protein>
    <recommendedName>
        <fullName evidence="3">Ig-like domain-containing protein</fullName>
    </recommendedName>
</protein>
<evidence type="ECO:0008006" key="3">
    <source>
        <dbReference type="Google" id="ProtNLM"/>
    </source>
</evidence>
<gene>
    <name evidence="1" type="ORF">NQ315_015198</name>
</gene>
<dbReference type="InterPro" id="IPR036179">
    <property type="entry name" value="Ig-like_dom_sf"/>
</dbReference>
<keyword evidence="2" id="KW-1185">Reference proteome</keyword>
<dbReference type="AlphaFoldDB" id="A0AAV8VIM0"/>
<comment type="caution">
    <text evidence="1">The sequence shown here is derived from an EMBL/GenBank/DDBJ whole genome shotgun (WGS) entry which is preliminary data.</text>
</comment>
<evidence type="ECO:0000313" key="2">
    <source>
        <dbReference type="Proteomes" id="UP001159042"/>
    </source>
</evidence>
<dbReference type="SUPFAM" id="SSF48726">
    <property type="entry name" value="Immunoglobulin"/>
    <property type="match status" value="1"/>
</dbReference>
<dbReference type="Proteomes" id="UP001159042">
    <property type="component" value="Unassembled WGS sequence"/>
</dbReference>